<feature type="region of interest" description="Disordered" evidence="1">
    <location>
        <begin position="195"/>
        <end position="244"/>
    </location>
</feature>
<feature type="compositionally biased region" description="Polar residues" evidence="1">
    <location>
        <begin position="195"/>
        <end position="209"/>
    </location>
</feature>
<feature type="compositionally biased region" description="Basic residues" evidence="1">
    <location>
        <begin position="224"/>
        <end position="244"/>
    </location>
</feature>
<protein>
    <submittedName>
        <fullName evidence="2">Uncharacterized protein</fullName>
    </submittedName>
</protein>
<evidence type="ECO:0000256" key="1">
    <source>
        <dbReference type="SAM" id="MobiDB-lite"/>
    </source>
</evidence>
<name>A0A6C0DIT5_9ZZZZ</name>
<reference evidence="2" key="1">
    <citation type="journal article" date="2020" name="Nature">
        <title>Giant virus diversity and host interactions through global metagenomics.</title>
        <authorList>
            <person name="Schulz F."/>
            <person name="Roux S."/>
            <person name="Paez-Espino D."/>
            <person name="Jungbluth S."/>
            <person name="Walsh D.A."/>
            <person name="Denef V.J."/>
            <person name="McMahon K.D."/>
            <person name="Konstantinidis K.T."/>
            <person name="Eloe-Fadrosh E.A."/>
            <person name="Kyrpides N.C."/>
            <person name="Woyke T."/>
        </authorList>
    </citation>
    <scope>NUCLEOTIDE SEQUENCE</scope>
    <source>
        <strain evidence="2">GVMAG-M-3300023174-176</strain>
    </source>
</reference>
<organism evidence="2">
    <name type="scientific">viral metagenome</name>
    <dbReference type="NCBI Taxonomy" id="1070528"/>
    <lineage>
        <taxon>unclassified sequences</taxon>
        <taxon>metagenomes</taxon>
        <taxon>organismal metagenomes</taxon>
    </lineage>
</organism>
<accession>A0A6C0DIT5</accession>
<sequence>MPLLSTFWNLHNGINIEGRKKKFAREQKEGDEIKKLLVNYAIELSKSDPALLLLGTDITRKNYVDKCFVWIADDYQVYQGGLVYKRHPQEGFMAASRYFLVDNYEYENPYPYGLVFEESKYIIVPCRKDLEAEAKKIPGNSPLTDKIRTVLDNMLKPKREKQLDEDNEFIKTMIGQRIAAGVSKSEVNSILRSLPSQNQNNIRRSNGYTSLKDPVNTKFSIQGGKRKSRKTRKHKNRKSKTRKH</sequence>
<dbReference type="AlphaFoldDB" id="A0A6C0DIT5"/>
<dbReference type="EMBL" id="MN739613">
    <property type="protein sequence ID" value="QHT15465.1"/>
    <property type="molecule type" value="Genomic_DNA"/>
</dbReference>
<evidence type="ECO:0000313" key="2">
    <source>
        <dbReference type="EMBL" id="QHT15465.1"/>
    </source>
</evidence>
<proteinExistence type="predicted"/>